<dbReference type="SUPFAM" id="SSF56300">
    <property type="entry name" value="Metallo-dependent phosphatases"/>
    <property type="match status" value="1"/>
</dbReference>
<dbReference type="InterPro" id="IPR036907">
    <property type="entry name" value="5'-Nucleotdase_C_sf"/>
</dbReference>
<evidence type="ECO:0000313" key="5">
    <source>
        <dbReference type="EMBL" id="MDQ0198874.1"/>
    </source>
</evidence>
<sequence length="450" mass="51698">MESIHIYHTNDIHSHLERWPRIHDFLLERKKMHQKKGEDVFLFDIGDFIDRWHPFSEGTKGLGNIDLLNECGFSAVTIGNNEGINLSFEDLNQLYDNAQFDVLVANLYQKGKIHPLWLKPFEIYRTGSGTRMAVIGLTAPFSHLYELLGWQLTDPFLELKEWINLLKENTDIIILLSHLGIKEDERIAEEFPEIDVILGGHTHHVLQEGKLVNNTILCAAGNYGNYVGHVTLQVDQHKKLESKKAILYDVNKLPVTKDEQERTEAFILNGKKRLTQKVISLREPLVSDPLKETKLAVLLCKALREWCKADCALINAGLLLGPLTGDVTAYDLLSICPHPINPCKIKLTGQELKDILLISKNVEWPNRQIKGLGFRGTVMGIMIYDQIIFKDDLILVNGSELDLERNYTLALPDMFTFGFFFPDLLQSQHKEYFLPEFLRDILKWKLQKQF</sequence>
<comment type="similarity">
    <text evidence="2">Belongs to the 5'-nucleotidase family.</text>
</comment>
<keyword evidence="1" id="KW-0732">Signal</keyword>
<accession>A0ABT9XTI8</accession>
<dbReference type="RefSeq" id="WP_307407215.1">
    <property type="nucleotide sequence ID" value="NZ_JAUSTW010000003.1"/>
</dbReference>
<dbReference type="InterPro" id="IPR029052">
    <property type="entry name" value="Metallo-depent_PP-like"/>
</dbReference>
<dbReference type="InterPro" id="IPR004843">
    <property type="entry name" value="Calcineurin-like_PHP"/>
</dbReference>
<evidence type="ECO:0000256" key="2">
    <source>
        <dbReference type="RuleBase" id="RU362119"/>
    </source>
</evidence>
<evidence type="ECO:0000313" key="6">
    <source>
        <dbReference type="Proteomes" id="UP001224122"/>
    </source>
</evidence>
<dbReference type="PANTHER" id="PTHR11575">
    <property type="entry name" value="5'-NUCLEOTIDASE-RELATED"/>
    <property type="match status" value="1"/>
</dbReference>
<dbReference type="Gene3D" id="3.60.21.10">
    <property type="match status" value="1"/>
</dbReference>
<dbReference type="Gene3D" id="3.90.780.10">
    <property type="entry name" value="5'-Nucleotidase, C-terminal domain"/>
    <property type="match status" value="1"/>
</dbReference>
<protein>
    <submittedName>
        <fullName evidence="5">2',3'-cyclic-nucleotide 2'-phosphodiesterase (5'-nucleotidase family)</fullName>
    </submittedName>
</protein>
<evidence type="ECO:0000259" key="4">
    <source>
        <dbReference type="Pfam" id="PF02872"/>
    </source>
</evidence>
<dbReference type="PANTHER" id="PTHR11575:SF23">
    <property type="entry name" value="5-NUCLEOTIDASE FAMILY PROTEIN"/>
    <property type="match status" value="1"/>
</dbReference>
<dbReference type="InterPro" id="IPR008334">
    <property type="entry name" value="5'-Nucleotdase_C"/>
</dbReference>
<dbReference type="EMBL" id="JAUSTW010000003">
    <property type="protein sequence ID" value="MDQ0198874.1"/>
    <property type="molecule type" value="Genomic_DNA"/>
</dbReference>
<keyword evidence="2" id="KW-0378">Hydrolase</keyword>
<comment type="caution">
    <text evidence="5">The sequence shown here is derived from an EMBL/GenBank/DDBJ whole genome shotgun (WGS) entry which is preliminary data.</text>
</comment>
<feature type="domain" description="5'-Nucleotidase C-terminal" evidence="4">
    <location>
        <begin position="289"/>
        <end position="413"/>
    </location>
</feature>
<reference evidence="5 6" key="1">
    <citation type="submission" date="2023-07" db="EMBL/GenBank/DDBJ databases">
        <title>Genomic Encyclopedia of Type Strains, Phase IV (KMG-IV): sequencing the most valuable type-strain genomes for metagenomic binning, comparative biology and taxonomic classification.</title>
        <authorList>
            <person name="Goeker M."/>
        </authorList>
    </citation>
    <scope>NUCLEOTIDE SEQUENCE [LARGE SCALE GENOMIC DNA]</scope>
    <source>
        <strain evidence="5 6">DSM 27594</strain>
    </source>
</reference>
<dbReference type="Pfam" id="PF02872">
    <property type="entry name" value="5_nucleotid_C"/>
    <property type="match status" value="1"/>
</dbReference>
<organism evidence="5 6">
    <name type="scientific">Neobacillus ginsengisoli</name>
    <dbReference type="NCBI Taxonomy" id="904295"/>
    <lineage>
        <taxon>Bacteria</taxon>
        <taxon>Bacillati</taxon>
        <taxon>Bacillota</taxon>
        <taxon>Bacilli</taxon>
        <taxon>Bacillales</taxon>
        <taxon>Bacillaceae</taxon>
        <taxon>Neobacillus</taxon>
    </lineage>
</organism>
<evidence type="ECO:0000259" key="3">
    <source>
        <dbReference type="Pfam" id="PF00149"/>
    </source>
</evidence>
<feature type="domain" description="Calcineurin-like phosphoesterase" evidence="3">
    <location>
        <begin position="5"/>
        <end position="204"/>
    </location>
</feature>
<dbReference type="InterPro" id="IPR006179">
    <property type="entry name" value="5_nucleotidase/apyrase"/>
</dbReference>
<keyword evidence="2" id="KW-0547">Nucleotide-binding</keyword>
<dbReference type="Pfam" id="PF00149">
    <property type="entry name" value="Metallophos"/>
    <property type="match status" value="1"/>
</dbReference>
<evidence type="ECO:0000256" key="1">
    <source>
        <dbReference type="ARBA" id="ARBA00022729"/>
    </source>
</evidence>
<dbReference type="InterPro" id="IPR011240">
    <property type="entry name" value="Pesterase_YunD"/>
</dbReference>
<dbReference type="PIRSF" id="PIRSF036361">
    <property type="entry name" value="YunD"/>
    <property type="match status" value="1"/>
</dbReference>
<name>A0ABT9XTI8_9BACI</name>
<keyword evidence="6" id="KW-1185">Reference proteome</keyword>
<dbReference type="CDD" id="cd00845">
    <property type="entry name" value="MPP_UshA_N_like"/>
    <property type="match status" value="1"/>
</dbReference>
<proteinExistence type="inferred from homology"/>
<dbReference type="SUPFAM" id="SSF55816">
    <property type="entry name" value="5'-nucleotidase (syn. UDP-sugar hydrolase), C-terminal domain"/>
    <property type="match status" value="1"/>
</dbReference>
<dbReference type="Proteomes" id="UP001224122">
    <property type="component" value="Unassembled WGS sequence"/>
</dbReference>
<gene>
    <name evidence="5" type="ORF">J2S10_002032</name>
</gene>
<dbReference type="PRINTS" id="PR01607">
    <property type="entry name" value="APYRASEFAMLY"/>
</dbReference>